<accession>A0A6I1GHX8</accession>
<dbReference type="Proteomes" id="UP000441772">
    <property type="component" value="Unassembled WGS sequence"/>
</dbReference>
<comment type="caution">
    <text evidence="1">The sequence shown here is derived from an EMBL/GenBank/DDBJ whole genome shotgun (WGS) entry which is preliminary data.</text>
</comment>
<sequence length="43" mass="4993">MTDRTRKGRYGYGLLSNNNGPYSWSGYGYGPLKIINRTYSEWV</sequence>
<protein>
    <submittedName>
        <fullName evidence="1">Uncharacterized protein</fullName>
    </submittedName>
</protein>
<evidence type="ECO:0000313" key="2">
    <source>
        <dbReference type="Proteomes" id="UP000441772"/>
    </source>
</evidence>
<dbReference type="EMBL" id="WBVT01000056">
    <property type="protein sequence ID" value="KAB7788999.1"/>
    <property type="molecule type" value="Genomic_DNA"/>
</dbReference>
<evidence type="ECO:0000313" key="1">
    <source>
        <dbReference type="EMBL" id="KAB7788999.1"/>
    </source>
</evidence>
<organism evidence="1 2">
    <name type="scientific">Bifidobacterium leontopitheci</name>
    <dbReference type="NCBI Taxonomy" id="2650774"/>
    <lineage>
        <taxon>Bacteria</taxon>
        <taxon>Bacillati</taxon>
        <taxon>Actinomycetota</taxon>
        <taxon>Actinomycetes</taxon>
        <taxon>Bifidobacteriales</taxon>
        <taxon>Bifidobacteriaceae</taxon>
        <taxon>Bifidobacterium</taxon>
    </lineage>
</organism>
<reference evidence="1 2" key="1">
    <citation type="submission" date="2019-09" db="EMBL/GenBank/DDBJ databases">
        <title>Characterization of the phylogenetic diversity of two novel species belonging to the genus Bifidobacterium: Bifidobacterium cebidarum sp. nov. and Bifidobacterium leontopitheci sp. nov.</title>
        <authorList>
            <person name="Lugli G.A."/>
            <person name="Duranti S."/>
            <person name="Milani C."/>
            <person name="Turroni F."/>
            <person name="Ventura M."/>
        </authorList>
    </citation>
    <scope>NUCLEOTIDE SEQUENCE [LARGE SCALE GENOMIC DNA]</scope>
    <source>
        <strain evidence="1 2">LMG 31471</strain>
    </source>
</reference>
<keyword evidence="2" id="KW-1185">Reference proteome</keyword>
<gene>
    <name evidence="1" type="ORF">F7D09_2056</name>
</gene>
<name>A0A6I1GHX8_9BIFI</name>
<proteinExistence type="predicted"/>
<dbReference type="AlphaFoldDB" id="A0A6I1GHX8"/>